<evidence type="ECO:0000256" key="2">
    <source>
        <dbReference type="ARBA" id="ARBA00022692"/>
    </source>
</evidence>
<keyword evidence="8" id="KW-1185">Reference proteome</keyword>
<accession>A0ABV5R7P8</accession>
<dbReference type="InterPro" id="IPR005829">
    <property type="entry name" value="Sugar_transporter_CS"/>
</dbReference>
<dbReference type="Proteomes" id="UP001589710">
    <property type="component" value="Unassembled WGS sequence"/>
</dbReference>
<protein>
    <submittedName>
        <fullName evidence="7">MFS transporter</fullName>
    </submittedName>
</protein>
<keyword evidence="3 5" id="KW-1133">Transmembrane helix</keyword>
<name>A0ABV5R7P8_9ACTN</name>
<dbReference type="InterPro" id="IPR036259">
    <property type="entry name" value="MFS_trans_sf"/>
</dbReference>
<dbReference type="Gene3D" id="1.20.1250.20">
    <property type="entry name" value="MFS general substrate transporter like domains"/>
    <property type="match status" value="1"/>
</dbReference>
<evidence type="ECO:0000256" key="3">
    <source>
        <dbReference type="ARBA" id="ARBA00022989"/>
    </source>
</evidence>
<dbReference type="PANTHER" id="PTHR23528:SF1">
    <property type="entry name" value="MAJOR FACILITATOR SUPERFAMILY (MFS) PROFILE DOMAIN-CONTAINING PROTEIN"/>
    <property type="match status" value="1"/>
</dbReference>
<reference evidence="7 8" key="1">
    <citation type="submission" date="2024-09" db="EMBL/GenBank/DDBJ databases">
        <authorList>
            <person name="Sun Q."/>
            <person name="Mori K."/>
        </authorList>
    </citation>
    <scope>NUCLEOTIDE SEQUENCE [LARGE SCALE GENOMIC DNA]</scope>
    <source>
        <strain evidence="7 8">JCM 3331</strain>
    </source>
</reference>
<dbReference type="PANTHER" id="PTHR23528">
    <property type="match status" value="1"/>
</dbReference>
<evidence type="ECO:0000256" key="5">
    <source>
        <dbReference type="SAM" id="Phobius"/>
    </source>
</evidence>
<dbReference type="EMBL" id="JBHMCG010000075">
    <property type="protein sequence ID" value="MFB9573867.1"/>
    <property type="molecule type" value="Genomic_DNA"/>
</dbReference>
<dbReference type="InterPro" id="IPR011701">
    <property type="entry name" value="MFS"/>
</dbReference>
<dbReference type="Pfam" id="PF07690">
    <property type="entry name" value="MFS_1"/>
    <property type="match status" value="1"/>
</dbReference>
<feature type="transmembrane region" description="Helical" evidence="5">
    <location>
        <begin position="71"/>
        <end position="89"/>
    </location>
</feature>
<evidence type="ECO:0000313" key="8">
    <source>
        <dbReference type="Proteomes" id="UP001589710"/>
    </source>
</evidence>
<sequence>MLDDRQSGGIQRLGAAAPDRVFRCLGGSAHPGRLLRAHRDSAGPDRAVLPGIITRIIAGPISDRMGRRKPIVLVTGLVMAASLVIPWALPTASGTILMAAFLGIEIGAYQSVDQALMTEGLPSKETFGKDLGILNIGVMLP</sequence>
<dbReference type="SUPFAM" id="SSF103473">
    <property type="entry name" value="MFS general substrate transporter"/>
    <property type="match status" value="1"/>
</dbReference>
<dbReference type="PROSITE" id="PS00216">
    <property type="entry name" value="SUGAR_TRANSPORT_1"/>
    <property type="match status" value="1"/>
</dbReference>
<dbReference type="RefSeq" id="WP_345513379.1">
    <property type="nucleotide sequence ID" value="NZ_BAAAXD010000021.1"/>
</dbReference>
<evidence type="ECO:0000256" key="1">
    <source>
        <dbReference type="ARBA" id="ARBA00004651"/>
    </source>
</evidence>
<evidence type="ECO:0000259" key="6">
    <source>
        <dbReference type="PROSITE" id="PS50850"/>
    </source>
</evidence>
<organism evidence="7 8">
    <name type="scientific">Streptomyces yanii</name>
    <dbReference type="NCBI Taxonomy" id="78510"/>
    <lineage>
        <taxon>Bacteria</taxon>
        <taxon>Bacillati</taxon>
        <taxon>Actinomycetota</taxon>
        <taxon>Actinomycetes</taxon>
        <taxon>Kitasatosporales</taxon>
        <taxon>Streptomycetaceae</taxon>
        <taxon>Streptomyces</taxon>
    </lineage>
</organism>
<evidence type="ECO:0000313" key="7">
    <source>
        <dbReference type="EMBL" id="MFB9573867.1"/>
    </source>
</evidence>
<feature type="domain" description="Major facilitator superfamily (MFS) profile" evidence="6">
    <location>
        <begin position="1"/>
        <end position="141"/>
    </location>
</feature>
<dbReference type="InterPro" id="IPR020846">
    <property type="entry name" value="MFS_dom"/>
</dbReference>
<comment type="caution">
    <text evidence="7">The sequence shown here is derived from an EMBL/GenBank/DDBJ whole genome shotgun (WGS) entry which is preliminary data.</text>
</comment>
<gene>
    <name evidence="7" type="ORF">ACFFTL_16510</name>
</gene>
<keyword evidence="4 5" id="KW-0472">Membrane</keyword>
<dbReference type="PROSITE" id="PS50850">
    <property type="entry name" value="MFS"/>
    <property type="match status" value="1"/>
</dbReference>
<proteinExistence type="predicted"/>
<evidence type="ECO:0000256" key="4">
    <source>
        <dbReference type="ARBA" id="ARBA00023136"/>
    </source>
</evidence>
<keyword evidence="2 5" id="KW-0812">Transmembrane</keyword>
<comment type="subcellular location">
    <subcellularLocation>
        <location evidence="1">Cell membrane</location>
        <topology evidence="1">Multi-pass membrane protein</topology>
    </subcellularLocation>
</comment>